<dbReference type="PANTHER" id="PTHR34383:SF3">
    <property type="entry name" value="POLYPHOSPHATE:AMP PHOSPHOTRANSFERASE"/>
    <property type="match status" value="1"/>
</dbReference>
<protein>
    <submittedName>
        <fullName evidence="5">PPK2 family polyphosphate--nucleotide phosphotransferase</fullName>
    </submittedName>
</protein>
<dbReference type="EMBL" id="BMER01000002">
    <property type="protein sequence ID" value="GGG88758.1"/>
    <property type="molecule type" value="Genomic_DNA"/>
</dbReference>
<reference evidence="5" key="1">
    <citation type="journal article" date="2014" name="Int. J. Syst. Evol. Microbiol.">
        <title>Complete genome sequence of Corynebacterium casei LMG S-19264T (=DSM 44701T), isolated from a smear-ripened cheese.</title>
        <authorList>
            <consortium name="US DOE Joint Genome Institute (JGI-PGF)"/>
            <person name="Walter F."/>
            <person name="Albersmeier A."/>
            <person name="Kalinowski J."/>
            <person name="Ruckert C."/>
        </authorList>
    </citation>
    <scope>NUCLEOTIDE SEQUENCE</scope>
    <source>
        <strain evidence="5">CGMCC 1.12195</strain>
    </source>
</reference>
<dbReference type="InterPro" id="IPR022300">
    <property type="entry name" value="PPK2-rel_1"/>
</dbReference>
<dbReference type="Proteomes" id="UP000660862">
    <property type="component" value="Unassembled WGS sequence"/>
</dbReference>
<organism evidence="5 6">
    <name type="scientific">Parapedobacter pyrenivorans</name>
    <dbReference type="NCBI Taxonomy" id="1305674"/>
    <lineage>
        <taxon>Bacteria</taxon>
        <taxon>Pseudomonadati</taxon>
        <taxon>Bacteroidota</taxon>
        <taxon>Sphingobacteriia</taxon>
        <taxon>Sphingobacteriales</taxon>
        <taxon>Sphingobacteriaceae</taxon>
        <taxon>Parapedobacter</taxon>
    </lineage>
</organism>
<evidence type="ECO:0000256" key="3">
    <source>
        <dbReference type="ARBA" id="ARBA00022777"/>
    </source>
</evidence>
<dbReference type="Pfam" id="PF03976">
    <property type="entry name" value="PPK2"/>
    <property type="match status" value="1"/>
</dbReference>
<dbReference type="InterPro" id="IPR022488">
    <property type="entry name" value="PPK2-related"/>
</dbReference>
<reference evidence="5" key="2">
    <citation type="submission" date="2020-09" db="EMBL/GenBank/DDBJ databases">
        <authorList>
            <person name="Sun Q."/>
            <person name="Zhou Y."/>
        </authorList>
    </citation>
    <scope>NUCLEOTIDE SEQUENCE</scope>
    <source>
        <strain evidence="5">CGMCC 1.12195</strain>
    </source>
</reference>
<dbReference type="GO" id="GO:0006797">
    <property type="term" value="P:polyphosphate metabolic process"/>
    <property type="evidence" value="ECO:0007669"/>
    <property type="project" value="InterPro"/>
</dbReference>
<feature type="domain" description="Polyphosphate kinase-2-related" evidence="4">
    <location>
        <begin position="29"/>
        <end position="270"/>
    </location>
</feature>
<accession>A0A917HTE3</accession>
<keyword evidence="6" id="KW-1185">Reference proteome</keyword>
<dbReference type="AlphaFoldDB" id="A0A917HTE3"/>
<dbReference type="InterPro" id="IPR027417">
    <property type="entry name" value="P-loop_NTPase"/>
</dbReference>
<dbReference type="RefSeq" id="WP_188506246.1">
    <property type="nucleotide sequence ID" value="NZ_BMER01000002.1"/>
</dbReference>
<proteinExistence type="inferred from homology"/>
<name>A0A917HTE3_9SPHI</name>
<dbReference type="PIRSF" id="PIRSF028756">
    <property type="entry name" value="PPK2_prd"/>
    <property type="match status" value="1"/>
</dbReference>
<comment type="similarity">
    <text evidence="1">Belongs to the polyphosphate kinase 2 (PPK2) family. Class I subfamily.</text>
</comment>
<sequence>MAGVVEKFGVTSSESFKLENYRTNDPGSMKKDDALEDLADFQAKLKEHQERLYAEDSQSLLIVFQAMDAAGKDGAIEHVMSGVNPQGCQVFSFKQPTSKDYEHDFLWRHYKALPERGRIGIHNRSHYEYVLVCKVHPEYNLSERIPGYREVKQFDNGFWENRYESIRQFEAHLQRNGTKIIKFFLHVSRDEQKKRFLDRIEDKYKNWKFSSADIEERAYWDDYMAAYEEAIAATATPSSPWYIIPADKKWFARYAVGKIIVETLTAMEPEFPELPADQRAKLKIYKDKLANEPHD</sequence>
<comment type="caution">
    <text evidence="5">The sequence shown here is derived from an EMBL/GenBank/DDBJ whole genome shotgun (WGS) entry which is preliminary data.</text>
</comment>
<dbReference type="GO" id="GO:0008976">
    <property type="term" value="F:polyphosphate kinase activity"/>
    <property type="evidence" value="ECO:0007669"/>
    <property type="project" value="InterPro"/>
</dbReference>
<evidence type="ECO:0000313" key="6">
    <source>
        <dbReference type="Proteomes" id="UP000660862"/>
    </source>
</evidence>
<dbReference type="InterPro" id="IPR016898">
    <property type="entry name" value="Polyphosphate_phosphotransfera"/>
</dbReference>
<evidence type="ECO:0000313" key="5">
    <source>
        <dbReference type="EMBL" id="GGG88758.1"/>
    </source>
</evidence>
<dbReference type="SUPFAM" id="SSF52540">
    <property type="entry name" value="P-loop containing nucleoside triphosphate hydrolases"/>
    <property type="match status" value="1"/>
</dbReference>
<evidence type="ECO:0000256" key="1">
    <source>
        <dbReference type="ARBA" id="ARBA00009924"/>
    </source>
</evidence>
<gene>
    <name evidence="5" type="ORF">GCM10007415_23530</name>
</gene>
<keyword evidence="3" id="KW-0418">Kinase</keyword>
<dbReference type="NCBIfam" id="TIGR03709">
    <property type="entry name" value="PPK2_rel_1"/>
    <property type="match status" value="1"/>
</dbReference>
<evidence type="ECO:0000256" key="2">
    <source>
        <dbReference type="ARBA" id="ARBA00022679"/>
    </source>
</evidence>
<dbReference type="Gene3D" id="3.40.50.300">
    <property type="entry name" value="P-loop containing nucleotide triphosphate hydrolases"/>
    <property type="match status" value="1"/>
</dbReference>
<keyword evidence="2" id="KW-0808">Transferase</keyword>
<dbReference type="PANTHER" id="PTHR34383">
    <property type="entry name" value="POLYPHOSPHATE:AMP PHOSPHOTRANSFERASE-RELATED"/>
    <property type="match status" value="1"/>
</dbReference>
<evidence type="ECO:0000259" key="4">
    <source>
        <dbReference type="Pfam" id="PF03976"/>
    </source>
</evidence>